<dbReference type="GO" id="GO:0004842">
    <property type="term" value="F:ubiquitin-protein transferase activity"/>
    <property type="evidence" value="ECO:0007669"/>
    <property type="project" value="TreeGrafter"/>
</dbReference>
<dbReference type="SUPFAM" id="SSF48403">
    <property type="entry name" value="Ankyrin repeat"/>
    <property type="match status" value="1"/>
</dbReference>
<evidence type="ECO:0000256" key="4">
    <source>
        <dbReference type="SAM" id="MobiDB-lite"/>
    </source>
</evidence>
<dbReference type="Pfam" id="PF12796">
    <property type="entry name" value="Ank_2"/>
    <property type="match status" value="1"/>
</dbReference>
<evidence type="ECO:0000256" key="2">
    <source>
        <dbReference type="ARBA" id="ARBA00023043"/>
    </source>
</evidence>
<dbReference type="InterPro" id="IPR002110">
    <property type="entry name" value="Ankyrin_rpt"/>
</dbReference>
<feature type="region of interest" description="Disordered" evidence="4">
    <location>
        <begin position="216"/>
        <end position="243"/>
    </location>
</feature>
<proteinExistence type="predicted"/>
<dbReference type="PROSITE" id="PS50088">
    <property type="entry name" value="ANK_REPEAT"/>
    <property type="match status" value="2"/>
</dbReference>
<sequence length="432" mass="49337">MNKHFRTPLHAFIKRKGLTDENRKGWMAILQILLEAGAEVNVKDLYGNSPLHVACTMRDIPLIEQLLERGAELDCLNFEWETPFEVLRKQYGPLTSEELEFAKQKTGSLQTATAKDKAGAPKRPSQETCDTEARNVCDSFPIYLRYQVVSTDGVAVSWVPTDYKASHALYRAPVSDAGGEPPENQNKHFLESWKERFMKMVDTDVIPEVIQPQAENVEVASTEDKPATRADGITANSEPNEEARELKSEIGRKAWRWINFPSNNMTWIRDFIVNNVKGPGETRYDAEVDARTWQFWESSIKIRETKDSTFRVREPHVLVSKGEGDSIPTSQEGSSNLMDLPWDTAPVYTPPKSLISIVVPFLDIETGDETRLRGGRKAPYLERFEELERAYPLLPGSREYSRYRAWIKLPTTDDRRYRHSNQRKAKSFTGGH</sequence>
<dbReference type="InterPro" id="IPR036770">
    <property type="entry name" value="Ankyrin_rpt-contain_sf"/>
</dbReference>
<comment type="caution">
    <text evidence="5">The sequence shown here is derived from an EMBL/GenBank/DDBJ whole genome shotgun (WGS) entry which is preliminary data.</text>
</comment>
<evidence type="ECO:0000256" key="3">
    <source>
        <dbReference type="PROSITE-ProRule" id="PRU00023"/>
    </source>
</evidence>
<dbReference type="EMBL" id="CALLCH030000012">
    <property type="protein sequence ID" value="CAI4215213.1"/>
    <property type="molecule type" value="Genomic_DNA"/>
</dbReference>
<dbReference type="GO" id="GO:0085020">
    <property type="term" value="P:protein K6-linked ubiquitination"/>
    <property type="evidence" value="ECO:0007669"/>
    <property type="project" value="TreeGrafter"/>
</dbReference>
<dbReference type="Gene3D" id="1.25.40.20">
    <property type="entry name" value="Ankyrin repeat-containing domain"/>
    <property type="match status" value="1"/>
</dbReference>
<name>A0A9P1M9Y4_9PEZI</name>
<keyword evidence="6" id="KW-1185">Reference proteome</keyword>
<feature type="repeat" description="ANK" evidence="3">
    <location>
        <begin position="4"/>
        <end position="45"/>
    </location>
</feature>
<protein>
    <recommendedName>
        <fullName evidence="7">Ankyrin repeat protein</fullName>
    </recommendedName>
</protein>
<dbReference type="OrthoDB" id="823504at2759"/>
<gene>
    <name evidence="5" type="ORF">PPNO1_LOCUS4931</name>
</gene>
<keyword evidence="1" id="KW-0677">Repeat</keyword>
<dbReference type="AlphaFoldDB" id="A0A9P1M9Y4"/>
<keyword evidence="2 3" id="KW-0040">ANK repeat</keyword>
<feature type="region of interest" description="Disordered" evidence="4">
    <location>
        <begin position="105"/>
        <end position="127"/>
    </location>
</feature>
<dbReference type="PANTHER" id="PTHR24171">
    <property type="entry name" value="ANKYRIN REPEAT DOMAIN-CONTAINING PROTEIN 39-RELATED"/>
    <property type="match status" value="1"/>
</dbReference>
<evidence type="ECO:0000313" key="5">
    <source>
        <dbReference type="EMBL" id="CAI4215213.1"/>
    </source>
</evidence>
<organism evidence="5 6">
    <name type="scientific">Parascedosporium putredinis</name>
    <dbReference type="NCBI Taxonomy" id="1442378"/>
    <lineage>
        <taxon>Eukaryota</taxon>
        <taxon>Fungi</taxon>
        <taxon>Dikarya</taxon>
        <taxon>Ascomycota</taxon>
        <taxon>Pezizomycotina</taxon>
        <taxon>Sordariomycetes</taxon>
        <taxon>Hypocreomycetidae</taxon>
        <taxon>Microascales</taxon>
        <taxon>Microascaceae</taxon>
        <taxon>Parascedosporium</taxon>
    </lineage>
</organism>
<dbReference type="PANTHER" id="PTHR24171:SF8">
    <property type="entry name" value="BRCA1-ASSOCIATED RING DOMAIN PROTEIN 1"/>
    <property type="match status" value="1"/>
</dbReference>
<dbReference type="Proteomes" id="UP000838763">
    <property type="component" value="Unassembled WGS sequence"/>
</dbReference>
<evidence type="ECO:0000256" key="1">
    <source>
        <dbReference type="ARBA" id="ARBA00022737"/>
    </source>
</evidence>
<feature type="repeat" description="ANK" evidence="3">
    <location>
        <begin position="46"/>
        <end position="78"/>
    </location>
</feature>
<reference evidence="5" key="1">
    <citation type="submission" date="2022-11" db="EMBL/GenBank/DDBJ databases">
        <authorList>
            <person name="Scott C."/>
            <person name="Bruce N."/>
        </authorList>
    </citation>
    <scope>NUCLEOTIDE SEQUENCE</scope>
</reference>
<evidence type="ECO:0008006" key="7">
    <source>
        <dbReference type="Google" id="ProtNLM"/>
    </source>
</evidence>
<dbReference type="SMART" id="SM00248">
    <property type="entry name" value="ANK"/>
    <property type="match status" value="2"/>
</dbReference>
<dbReference type="PROSITE" id="PS50297">
    <property type="entry name" value="ANK_REP_REGION"/>
    <property type="match status" value="1"/>
</dbReference>
<accession>A0A9P1M9Y4</accession>
<evidence type="ECO:0000313" key="6">
    <source>
        <dbReference type="Proteomes" id="UP000838763"/>
    </source>
</evidence>